<dbReference type="AlphaFoldDB" id="A0A367X0V8"/>
<protein>
    <recommendedName>
        <fullName evidence="2">Flagellar hook-length control protein-like C-terminal domain-containing protein</fullName>
    </recommendedName>
</protein>
<dbReference type="InterPro" id="IPR038610">
    <property type="entry name" value="FliK-like_C_sf"/>
</dbReference>
<feature type="region of interest" description="Disordered" evidence="1">
    <location>
        <begin position="442"/>
        <end position="474"/>
    </location>
</feature>
<dbReference type="RefSeq" id="WP_062959891.1">
    <property type="nucleotide sequence ID" value="NZ_JALLPZ010000001.1"/>
</dbReference>
<dbReference type="Proteomes" id="UP000252266">
    <property type="component" value="Unassembled WGS sequence"/>
</dbReference>
<dbReference type="Pfam" id="PF02120">
    <property type="entry name" value="Flg_hook"/>
    <property type="match status" value="1"/>
</dbReference>
<evidence type="ECO:0000256" key="1">
    <source>
        <dbReference type="SAM" id="MobiDB-lite"/>
    </source>
</evidence>
<comment type="caution">
    <text evidence="3">The sequence shown here is derived from an EMBL/GenBank/DDBJ whole genome shotgun (WGS) entry which is preliminary data.</text>
</comment>
<reference evidence="3 4" key="1">
    <citation type="submission" date="2014-07" db="EMBL/GenBank/DDBJ databases">
        <title>Draft genome sequence of Thalassospira xiamenensis IB13.</title>
        <authorList>
            <person name="Lai Q."/>
            <person name="Shao Z."/>
        </authorList>
    </citation>
    <scope>NUCLEOTIDE SEQUENCE [LARGE SCALE GENOMIC DNA]</scope>
    <source>
        <strain evidence="3 4">IB13</strain>
    </source>
</reference>
<dbReference type="EMBL" id="JPWJ01000012">
    <property type="protein sequence ID" value="RCK46302.1"/>
    <property type="molecule type" value="Genomic_DNA"/>
</dbReference>
<feature type="compositionally biased region" description="Low complexity" evidence="1">
    <location>
        <begin position="453"/>
        <end position="462"/>
    </location>
</feature>
<feature type="compositionally biased region" description="Polar residues" evidence="1">
    <location>
        <begin position="1"/>
        <end position="13"/>
    </location>
</feature>
<feature type="compositionally biased region" description="Polar residues" evidence="1">
    <location>
        <begin position="170"/>
        <end position="199"/>
    </location>
</feature>
<feature type="compositionally biased region" description="Basic and acidic residues" evidence="1">
    <location>
        <begin position="99"/>
        <end position="115"/>
    </location>
</feature>
<feature type="region of interest" description="Disordered" evidence="1">
    <location>
        <begin position="1"/>
        <end position="146"/>
    </location>
</feature>
<feature type="compositionally biased region" description="Polar residues" evidence="1">
    <location>
        <begin position="343"/>
        <end position="356"/>
    </location>
</feature>
<evidence type="ECO:0000259" key="2">
    <source>
        <dbReference type="Pfam" id="PF02120"/>
    </source>
</evidence>
<name>A0A367X0V8_9PROT</name>
<dbReference type="InterPro" id="IPR021136">
    <property type="entry name" value="Flagellar_hook_control-like_C"/>
</dbReference>
<gene>
    <name evidence="3" type="ORF">TH44_19380</name>
</gene>
<feature type="compositionally biased region" description="Polar residues" evidence="1">
    <location>
        <begin position="314"/>
        <end position="327"/>
    </location>
</feature>
<feature type="domain" description="Flagellar hook-length control protein-like C-terminal" evidence="2">
    <location>
        <begin position="369"/>
        <end position="447"/>
    </location>
</feature>
<accession>A0A367X0V8</accession>
<feature type="compositionally biased region" description="Low complexity" evidence="1">
    <location>
        <begin position="328"/>
        <end position="342"/>
    </location>
</feature>
<feature type="region of interest" description="Disordered" evidence="1">
    <location>
        <begin position="243"/>
        <end position="363"/>
    </location>
</feature>
<sequence>MISSEINFRTTAVASAAAPRLAGESNMAFGQVMDAMKASDRNDRPLSDTRHPQHEVKFAEQSVKDKTDVPRDEKKDVTPREDVKQKDSAQRDEEPDQQEAVKAEDTEGTEVEQKPSSEANSGDETGNPTQKEVATEDNTDPKATSGVEATIITVLAETVHPTQKVGEGSNLVQSPETTTSELMGSTALSNAPSMSTGKSASDAAIMSQSAMAANVTGAETKKSPLDGKNDFLASLLDDMSGDGVAKSAKQGDTTSTTNNNSNASSGNNAASSTTSTATANSAVNSTASQQMAAATAIPQQTTPQNGQAAAPAKTVNTSSVEGSASPTANNAGSVSSNSVNSNLQSGHTAANARQTPAQQVQQQVAVHIRNAANDGVEKISVQLRPEHLGRVDVKLEISHDGRVQGVIQADTRETLDLLRQDARSLQQALKDAGLNADSQSFTFEHRNEGGNGRDNQGQQRVGSNSASSPNDGDILSGAELAEHVAIGYGINPNGLVDIRI</sequence>
<evidence type="ECO:0000313" key="3">
    <source>
        <dbReference type="EMBL" id="RCK46302.1"/>
    </source>
</evidence>
<organism evidence="3 4">
    <name type="scientific">Thalassospira xiamenensis</name>
    <dbReference type="NCBI Taxonomy" id="220697"/>
    <lineage>
        <taxon>Bacteria</taxon>
        <taxon>Pseudomonadati</taxon>
        <taxon>Pseudomonadota</taxon>
        <taxon>Alphaproteobacteria</taxon>
        <taxon>Rhodospirillales</taxon>
        <taxon>Thalassospiraceae</taxon>
        <taxon>Thalassospira</taxon>
    </lineage>
</organism>
<feature type="region of interest" description="Disordered" evidence="1">
    <location>
        <begin position="158"/>
        <end position="204"/>
    </location>
</feature>
<proteinExistence type="predicted"/>
<dbReference type="Gene3D" id="3.30.750.140">
    <property type="match status" value="1"/>
</dbReference>
<feature type="compositionally biased region" description="Polar residues" evidence="1">
    <location>
        <begin position="116"/>
        <end position="132"/>
    </location>
</feature>
<feature type="compositionally biased region" description="Low complexity" evidence="1">
    <location>
        <begin position="253"/>
        <end position="304"/>
    </location>
</feature>
<dbReference type="CDD" id="cd17470">
    <property type="entry name" value="T3SS_Flik_C"/>
    <property type="match status" value="1"/>
</dbReference>
<feature type="compositionally biased region" description="Basic and acidic residues" evidence="1">
    <location>
        <begin position="37"/>
        <end position="92"/>
    </location>
</feature>
<evidence type="ECO:0000313" key="4">
    <source>
        <dbReference type="Proteomes" id="UP000252266"/>
    </source>
</evidence>